<dbReference type="Gene3D" id="3.40.50.450">
    <property type="match status" value="1"/>
</dbReference>
<dbReference type="NCBIfam" id="TIGR03646">
    <property type="entry name" value="YtoQ_fam"/>
    <property type="match status" value="1"/>
</dbReference>
<accession>A0A0J8GDM5</accession>
<dbReference type="Proteomes" id="UP000052258">
    <property type="component" value="Unassembled WGS sequence"/>
</dbReference>
<comment type="caution">
    <text evidence="1">The sequence shown here is derived from an EMBL/GenBank/DDBJ whole genome shotgun (WGS) entry which is preliminary data.</text>
</comment>
<dbReference type="RefSeq" id="WP_007472647.1">
    <property type="nucleotide sequence ID" value="NZ_KQ130610.1"/>
</dbReference>
<evidence type="ECO:0008006" key="3">
    <source>
        <dbReference type="Google" id="ProtNLM"/>
    </source>
</evidence>
<gene>
    <name evidence="1" type="ORF">X560_0473</name>
</gene>
<sequence length="148" mass="16830">MDYMIYLAGEIHSDWRNELRESIRHISSASFTFSGPEENHEKSDAIGEAILGEQPNSYYKDIQASKINNLRTQLYLKKADLVIAYFGEQFKQWNTASDASLAIANGTPVILIRKENLHHPLKELSERANVTVSSIKEAAQVLQYLFEV</sequence>
<evidence type="ECO:0000313" key="1">
    <source>
        <dbReference type="EMBL" id="KMT60782.1"/>
    </source>
</evidence>
<dbReference type="PATRIC" id="fig|1430899.3.peg.489"/>
<dbReference type="Pfam" id="PF11071">
    <property type="entry name" value="Nuc_deoxyri_tr3"/>
    <property type="match status" value="1"/>
</dbReference>
<dbReference type="InterPro" id="IPR019884">
    <property type="entry name" value="YtoQ_family_protein"/>
</dbReference>
<reference evidence="1 2" key="1">
    <citation type="journal article" date="2015" name="Genome Biol. Evol.">
        <title>Comparative Genomics of Listeria Sensu Lato: Genus-Wide Differences in Evolutionary Dynamics and the Progressive Gain of Complex, Potentially Pathogenicity-Related Traits through Lateral Gene Transfer.</title>
        <authorList>
            <person name="Chiara M."/>
            <person name="Caruso M."/>
            <person name="D'Erchia A.M."/>
            <person name="Manzari C."/>
            <person name="Fraccalvieri R."/>
            <person name="Goffredo E."/>
            <person name="Latorre L."/>
            <person name="Miccolupo A."/>
            <person name="Padalino I."/>
            <person name="Santagada G."/>
            <person name="Chiocco D."/>
            <person name="Pesole G."/>
            <person name="Horner D.S."/>
            <person name="Parisi A."/>
        </authorList>
    </citation>
    <scope>NUCLEOTIDE SEQUENCE [LARGE SCALE GENOMIC DNA]</scope>
    <source>
        <strain evidence="1 2">1991</strain>
    </source>
</reference>
<name>A0A0J8GDM5_9LIST</name>
<organism evidence="1 2">
    <name type="scientific">Listeria fleischmannii 1991</name>
    <dbReference type="NCBI Taxonomy" id="1430899"/>
    <lineage>
        <taxon>Bacteria</taxon>
        <taxon>Bacillati</taxon>
        <taxon>Bacillota</taxon>
        <taxon>Bacilli</taxon>
        <taxon>Bacillales</taxon>
        <taxon>Listeriaceae</taxon>
        <taxon>Listeria</taxon>
    </lineage>
</organism>
<dbReference type="OrthoDB" id="979989at2"/>
<keyword evidence="2" id="KW-1185">Reference proteome</keyword>
<protein>
    <recommendedName>
        <fullName evidence="3">YtoQ family protein</fullName>
    </recommendedName>
</protein>
<dbReference type="AlphaFoldDB" id="A0A0J8GDM5"/>
<proteinExistence type="predicted"/>
<evidence type="ECO:0000313" key="2">
    <source>
        <dbReference type="Proteomes" id="UP000052258"/>
    </source>
</evidence>
<dbReference type="EMBL" id="AZHO01000006">
    <property type="protein sequence ID" value="KMT60782.1"/>
    <property type="molecule type" value="Genomic_DNA"/>
</dbReference>